<dbReference type="GO" id="GO:0005886">
    <property type="term" value="C:plasma membrane"/>
    <property type="evidence" value="ECO:0007669"/>
    <property type="project" value="UniProtKB-SubCell"/>
</dbReference>
<feature type="transmembrane region" description="Helical" evidence="8">
    <location>
        <begin position="268"/>
        <end position="288"/>
    </location>
</feature>
<evidence type="ECO:0000313" key="10">
    <source>
        <dbReference type="Proteomes" id="UP001627154"/>
    </source>
</evidence>
<evidence type="ECO:0000256" key="8">
    <source>
        <dbReference type="RuleBase" id="RU363108"/>
    </source>
</evidence>
<keyword evidence="2 8" id="KW-1003">Cell membrane</keyword>
<feature type="transmembrane region" description="Helical" evidence="8">
    <location>
        <begin position="137"/>
        <end position="156"/>
    </location>
</feature>
<dbReference type="EMBL" id="JBJJXI010000021">
    <property type="protein sequence ID" value="KAL3405438.1"/>
    <property type="molecule type" value="Genomic_DNA"/>
</dbReference>
<keyword evidence="4 8" id="KW-1133">Transmembrane helix</keyword>
<feature type="transmembrane region" description="Helical" evidence="8">
    <location>
        <begin position="15"/>
        <end position="34"/>
    </location>
</feature>
<keyword evidence="10" id="KW-1185">Reference proteome</keyword>
<comment type="subcellular location">
    <subcellularLocation>
        <location evidence="1 8">Cell membrane</location>
        <topology evidence="1 8">Multi-pass membrane protein</topology>
    </subcellularLocation>
</comment>
<reference evidence="9 10" key="1">
    <citation type="journal article" date="2024" name="bioRxiv">
        <title>A reference genome for Trichogramma kaykai: A tiny desert-dwelling parasitoid wasp with competing sex-ratio distorters.</title>
        <authorList>
            <person name="Culotta J."/>
            <person name="Lindsey A.R."/>
        </authorList>
    </citation>
    <scope>NUCLEOTIDE SEQUENCE [LARGE SCALE GENOMIC DNA]</scope>
    <source>
        <strain evidence="9 10">KSX58</strain>
    </source>
</reference>
<dbReference type="Proteomes" id="UP001627154">
    <property type="component" value="Unassembled WGS sequence"/>
</dbReference>
<dbReference type="InterPro" id="IPR013604">
    <property type="entry name" value="7TM_chemorcpt"/>
</dbReference>
<feature type="transmembrane region" description="Helical" evidence="8">
    <location>
        <begin position="43"/>
        <end position="62"/>
    </location>
</feature>
<evidence type="ECO:0000256" key="3">
    <source>
        <dbReference type="ARBA" id="ARBA00022692"/>
    </source>
</evidence>
<keyword evidence="3 8" id="KW-0812">Transmembrane</keyword>
<evidence type="ECO:0000256" key="2">
    <source>
        <dbReference type="ARBA" id="ARBA00022475"/>
    </source>
</evidence>
<evidence type="ECO:0000256" key="6">
    <source>
        <dbReference type="ARBA" id="ARBA00023170"/>
    </source>
</evidence>
<feature type="transmembrane region" description="Helical" evidence="8">
    <location>
        <begin position="385"/>
        <end position="406"/>
    </location>
</feature>
<evidence type="ECO:0000256" key="1">
    <source>
        <dbReference type="ARBA" id="ARBA00004651"/>
    </source>
</evidence>
<accession>A0ABD2XK91</accession>
<sequence length="409" mass="47246">MDPVEKLLKTVQTPILLMFVTNWVLGIGIIEYPIGKQHRIFSFFYNASVLFSFCFLCIYTYSNIDDFEFEFALDKKTMKSHFNCNMLIVFVCFFLGYRRSKALRKIFKHIVIVDHLIGKLGFSKDYKKLVLKQTRRYSIFLSLIIGICIFNSLTLISENLPLLQKGILWFVLNYSFFIVSVADASFSNIVSYATNDMVLLNKILKDCLTSTENFPQHKKIVRNYLNDCYGCRDDMESRMAKNELFIVQITRKSYLELAKVCRIIDKAYGLHNLMSSVISILYLTINIYHAHGLIVHFGSLSYVEFNRVFSRICIWIIFFGGKILVLCYRCSNITEQSILTGDILAELYDEPSVSKEVQDEIRDMEVKIIQNPIKFSVNGFAQLDFTLLQAVTTIVVTYVMILVQLGGSK</sequence>
<dbReference type="PANTHER" id="PTHR21143:SF133">
    <property type="entry name" value="GUSTATORY AND PHEROMONE RECEPTOR 32A-RELATED"/>
    <property type="match status" value="1"/>
</dbReference>
<gene>
    <name evidence="9" type="ORF">TKK_002445</name>
</gene>
<dbReference type="GO" id="GO:0007165">
    <property type="term" value="P:signal transduction"/>
    <property type="evidence" value="ECO:0007669"/>
    <property type="project" value="UniProtKB-KW"/>
</dbReference>
<feature type="transmembrane region" description="Helical" evidence="8">
    <location>
        <begin position="308"/>
        <end position="328"/>
    </location>
</feature>
<feature type="transmembrane region" description="Helical" evidence="8">
    <location>
        <begin position="82"/>
        <end position="98"/>
    </location>
</feature>
<comment type="caution">
    <text evidence="8">Lacks conserved residue(s) required for the propagation of feature annotation.</text>
</comment>
<protein>
    <recommendedName>
        <fullName evidence="8">Gustatory receptor</fullName>
    </recommendedName>
</protein>
<evidence type="ECO:0000313" key="9">
    <source>
        <dbReference type="EMBL" id="KAL3405438.1"/>
    </source>
</evidence>
<keyword evidence="6 8" id="KW-0675">Receptor</keyword>
<dbReference type="AlphaFoldDB" id="A0ABD2XK91"/>
<organism evidence="9 10">
    <name type="scientific">Trichogramma kaykai</name>
    <dbReference type="NCBI Taxonomy" id="54128"/>
    <lineage>
        <taxon>Eukaryota</taxon>
        <taxon>Metazoa</taxon>
        <taxon>Ecdysozoa</taxon>
        <taxon>Arthropoda</taxon>
        <taxon>Hexapoda</taxon>
        <taxon>Insecta</taxon>
        <taxon>Pterygota</taxon>
        <taxon>Neoptera</taxon>
        <taxon>Endopterygota</taxon>
        <taxon>Hymenoptera</taxon>
        <taxon>Apocrita</taxon>
        <taxon>Proctotrupomorpha</taxon>
        <taxon>Chalcidoidea</taxon>
        <taxon>Trichogrammatidae</taxon>
        <taxon>Trichogramma</taxon>
    </lineage>
</organism>
<proteinExistence type="inferred from homology"/>
<comment type="caution">
    <text evidence="9">The sequence shown here is derived from an EMBL/GenBank/DDBJ whole genome shotgun (WGS) entry which is preliminary data.</text>
</comment>
<evidence type="ECO:0000256" key="4">
    <source>
        <dbReference type="ARBA" id="ARBA00022989"/>
    </source>
</evidence>
<keyword evidence="7 8" id="KW-0807">Transducer</keyword>
<keyword evidence="5 8" id="KW-0472">Membrane</keyword>
<dbReference type="Pfam" id="PF08395">
    <property type="entry name" value="7tm_7"/>
    <property type="match status" value="1"/>
</dbReference>
<name>A0ABD2XK91_9HYME</name>
<comment type="similarity">
    <text evidence="8">Belongs to the insect chemoreceptor superfamily. Gustatory receptor (GR) family.</text>
</comment>
<feature type="transmembrane region" description="Helical" evidence="8">
    <location>
        <begin position="168"/>
        <end position="193"/>
    </location>
</feature>
<dbReference type="PANTHER" id="PTHR21143">
    <property type="entry name" value="INVERTEBRATE GUSTATORY RECEPTOR"/>
    <property type="match status" value="1"/>
</dbReference>
<comment type="function">
    <text evidence="8">Gustatory receptor which mediates acceptance or avoidance behavior, depending on its substrates.</text>
</comment>
<evidence type="ECO:0000256" key="5">
    <source>
        <dbReference type="ARBA" id="ARBA00023136"/>
    </source>
</evidence>
<evidence type="ECO:0000256" key="7">
    <source>
        <dbReference type="ARBA" id="ARBA00023224"/>
    </source>
</evidence>